<evidence type="ECO:0000313" key="8">
    <source>
        <dbReference type="Proteomes" id="UP000078558"/>
    </source>
</evidence>
<dbReference type="InterPro" id="IPR000847">
    <property type="entry name" value="LysR_HTH_N"/>
</dbReference>
<dbReference type="Pfam" id="PF03466">
    <property type="entry name" value="LysR_substrate"/>
    <property type="match status" value="1"/>
</dbReference>
<dbReference type="NCBIfam" id="NF008095">
    <property type="entry name" value="PRK10837.1"/>
    <property type="match status" value="1"/>
</dbReference>
<evidence type="ECO:0000256" key="4">
    <source>
        <dbReference type="ARBA" id="ARBA00023163"/>
    </source>
</evidence>
<dbReference type="CDD" id="cd08420">
    <property type="entry name" value="PBP2_CysL_like"/>
    <property type="match status" value="1"/>
</dbReference>
<dbReference type="Pfam" id="PF00126">
    <property type="entry name" value="HTH_1"/>
    <property type="match status" value="1"/>
</dbReference>
<keyword evidence="2" id="KW-0805">Transcription regulation</keyword>
<name>A0A1C3K198_9BURK</name>
<dbReference type="EMBL" id="FLRC01000016">
    <property type="protein sequence ID" value="SBT25290.1"/>
    <property type="molecule type" value="Genomic_DNA"/>
</dbReference>
<dbReference type="InterPro" id="IPR036388">
    <property type="entry name" value="WH-like_DNA-bd_sf"/>
</dbReference>
<dbReference type="Gene3D" id="1.10.10.10">
    <property type="entry name" value="Winged helix-like DNA-binding domain superfamily/Winged helix DNA-binding domain"/>
    <property type="match status" value="1"/>
</dbReference>
<dbReference type="GO" id="GO:0003700">
    <property type="term" value="F:DNA-binding transcription factor activity"/>
    <property type="evidence" value="ECO:0007669"/>
    <property type="project" value="InterPro"/>
</dbReference>
<dbReference type="STRING" id="1851544.ODI_01605"/>
<dbReference type="PANTHER" id="PTHR30126:SF94">
    <property type="entry name" value="LYSR FAMILY TRANSCRIPTIONAL REGULATOR"/>
    <property type="match status" value="1"/>
</dbReference>
<protein>
    <submittedName>
        <fullName evidence="6">LysR family transcriptional regulator YeiE</fullName>
    </submittedName>
</protein>
<evidence type="ECO:0000313" key="6">
    <source>
        <dbReference type="EMBL" id="SBT25290.1"/>
    </source>
</evidence>
<organism evidence="6 8">
    <name type="scientific">Orrella dioscoreae</name>
    <dbReference type="NCBI Taxonomy" id="1851544"/>
    <lineage>
        <taxon>Bacteria</taxon>
        <taxon>Pseudomonadati</taxon>
        <taxon>Pseudomonadota</taxon>
        <taxon>Betaproteobacteria</taxon>
        <taxon>Burkholderiales</taxon>
        <taxon>Alcaligenaceae</taxon>
        <taxon>Orrella</taxon>
    </lineage>
</organism>
<reference evidence="7 8" key="2">
    <citation type="submission" date="2017-08" db="EMBL/GenBank/DDBJ databases">
        <authorList>
            <person name="de Groot N.N."/>
        </authorList>
    </citation>
    <scope>NUCLEOTIDE SEQUENCE [LARGE SCALE GENOMIC DNA]</scope>
    <source>
        <strain evidence="7">Orrdi1</strain>
    </source>
</reference>
<accession>A0A1C3K198</accession>
<dbReference type="RefSeq" id="WP_067752952.1">
    <property type="nucleotide sequence ID" value="NZ_LT907988.1"/>
</dbReference>
<dbReference type="InterPro" id="IPR036390">
    <property type="entry name" value="WH_DNA-bd_sf"/>
</dbReference>
<dbReference type="EMBL" id="LT907988">
    <property type="protein sequence ID" value="SOE49058.1"/>
    <property type="molecule type" value="Genomic_DNA"/>
</dbReference>
<dbReference type="OrthoDB" id="9808620at2"/>
<keyword evidence="3" id="KW-0238">DNA-binding</keyword>
<proteinExistence type="inferred from homology"/>
<dbReference type="InterPro" id="IPR005119">
    <property type="entry name" value="LysR_subst-bd"/>
</dbReference>
<keyword evidence="4" id="KW-0804">Transcription</keyword>
<dbReference type="Gene3D" id="3.40.190.290">
    <property type="match status" value="1"/>
</dbReference>
<dbReference type="SUPFAM" id="SSF53850">
    <property type="entry name" value="Periplasmic binding protein-like II"/>
    <property type="match status" value="1"/>
</dbReference>
<gene>
    <name evidence="6" type="ORF">ODI_01605</name>
    <name evidence="7" type="ORF">ODI_R1815</name>
</gene>
<dbReference type="PRINTS" id="PR00039">
    <property type="entry name" value="HTHLYSR"/>
</dbReference>
<feature type="domain" description="HTH lysR-type" evidence="5">
    <location>
        <begin position="3"/>
        <end position="60"/>
    </location>
</feature>
<reference evidence="6 8" key="1">
    <citation type="submission" date="2016-06" db="EMBL/GenBank/DDBJ databases">
        <authorList>
            <person name="Kjaerup R.B."/>
            <person name="Dalgaard T.S."/>
            <person name="Juul-Madsen H.R."/>
        </authorList>
    </citation>
    <scope>NUCLEOTIDE SEQUENCE [LARGE SCALE GENOMIC DNA]</scope>
    <source>
        <strain evidence="6">Orrdi1</strain>
    </source>
</reference>
<evidence type="ECO:0000313" key="7">
    <source>
        <dbReference type="EMBL" id="SOE49058.1"/>
    </source>
</evidence>
<dbReference type="AlphaFoldDB" id="A0A1C3K198"/>
<keyword evidence="8" id="KW-1185">Reference proteome</keyword>
<dbReference type="PANTHER" id="PTHR30126">
    <property type="entry name" value="HTH-TYPE TRANSCRIPTIONAL REGULATOR"/>
    <property type="match status" value="1"/>
</dbReference>
<evidence type="ECO:0000259" key="5">
    <source>
        <dbReference type="PROSITE" id="PS50931"/>
    </source>
</evidence>
<evidence type="ECO:0000256" key="2">
    <source>
        <dbReference type="ARBA" id="ARBA00023015"/>
    </source>
</evidence>
<evidence type="ECO:0000256" key="1">
    <source>
        <dbReference type="ARBA" id="ARBA00009437"/>
    </source>
</evidence>
<sequence>MHLTLRQLEIFVAIAETGSTSAASQRIALSQSAVSGALRELEHLLDTQLFDRLGKRLSLNDTGRALLPRALVALEAARDITRSFEAGAAAGGAAGEQPVHLCLGASTTIGNYLAPAIMADFLSRRPQATLDLFIGNTREVAAAVARLEIDLGLIEGPCHDPTLRVTPWQEDELVVVCAPGHPLAALPPAARTPQALRAARWLLREAGSGTGEAAERILLPQLDHFERPLRLGSTEAIKQAAAQGLGLACLSRCAVEDLLALGRLTVLDTRLGTLSRRLYLVQHPARRLSPGMQAFLACCGVTTET</sequence>
<dbReference type="GO" id="GO:0000976">
    <property type="term" value="F:transcription cis-regulatory region binding"/>
    <property type="evidence" value="ECO:0007669"/>
    <property type="project" value="TreeGrafter"/>
</dbReference>
<evidence type="ECO:0000256" key="3">
    <source>
        <dbReference type="ARBA" id="ARBA00023125"/>
    </source>
</evidence>
<dbReference type="PROSITE" id="PS50931">
    <property type="entry name" value="HTH_LYSR"/>
    <property type="match status" value="1"/>
</dbReference>
<dbReference type="SUPFAM" id="SSF46785">
    <property type="entry name" value="Winged helix' DNA-binding domain"/>
    <property type="match status" value="1"/>
</dbReference>
<dbReference type="Proteomes" id="UP000078558">
    <property type="component" value="Chromosome I"/>
</dbReference>
<dbReference type="KEGG" id="odi:ODI_R1815"/>
<comment type="similarity">
    <text evidence="1">Belongs to the LysR transcriptional regulatory family.</text>
</comment>